<accession>A0A2K8YT11</accession>
<evidence type="ECO:0000313" key="2">
    <source>
        <dbReference type="Proteomes" id="UP000232883"/>
    </source>
</evidence>
<reference evidence="1 2" key="1">
    <citation type="submission" date="2017-11" db="EMBL/GenBank/DDBJ databases">
        <title>Taxonomic description and genome sequences of Spirosoma HA7 sp. nov., isolated from pollen microhabitat of Corylus avellana.</title>
        <authorList>
            <person name="Ambika Manirajan B."/>
            <person name="Suarez C."/>
            <person name="Ratering S."/>
            <person name="Geissler-Plaum R."/>
            <person name="Cardinale M."/>
            <person name="Sylvia S."/>
        </authorList>
    </citation>
    <scope>NUCLEOTIDE SEQUENCE [LARGE SCALE GENOMIC DNA]</scope>
    <source>
        <strain evidence="1 2">HA7</strain>
    </source>
</reference>
<sequence>MLALDKETFSYWVTHPDDLAPTDFVQLQESLETYPYCQTLHTLTAKAASVHQRGQSIPIVRQAAAHALSRNALRKLIDNEFQWSENLLTKLNELSAKHVPIPDDYQQESYALFKSKAGLGNGFSQLPLLRLPGQNIQPADLESTEAAVTIPTPEDPTLTEKNLQNDLAQIAEATPALPTLSPADIERQRQLDLIDSFIKKEPRISQVRAKPGEPLNQEDLTKRTKPVGGSLVTESFAKILEKQGKIDKAREIYEKLMVKNPEKKAYFAAKISELTREDGRSTES</sequence>
<dbReference type="AlphaFoldDB" id="A0A2K8YT11"/>
<gene>
    <name evidence="1" type="ORF">CWM47_02115</name>
</gene>
<name>A0A2K8YT11_9BACT</name>
<organism evidence="1 2">
    <name type="scientific">Spirosoma pollinicola</name>
    <dbReference type="NCBI Taxonomy" id="2057025"/>
    <lineage>
        <taxon>Bacteria</taxon>
        <taxon>Pseudomonadati</taxon>
        <taxon>Bacteroidota</taxon>
        <taxon>Cytophagia</taxon>
        <taxon>Cytophagales</taxon>
        <taxon>Cytophagaceae</taxon>
        <taxon>Spirosoma</taxon>
    </lineage>
</organism>
<dbReference type="KEGG" id="spir:CWM47_02115"/>
<dbReference type="EMBL" id="CP025096">
    <property type="protein sequence ID" value="AUD00718.1"/>
    <property type="molecule type" value="Genomic_DNA"/>
</dbReference>
<keyword evidence="2" id="KW-1185">Reference proteome</keyword>
<dbReference type="RefSeq" id="WP_100986143.1">
    <property type="nucleotide sequence ID" value="NZ_CP025096.1"/>
</dbReference>
<proteinExistence type="predicted"/>
<dbReference type="Proteomes" id="UP000232883">
    <property type="component" value="Chromosome"/>
</dbReference>
<evidence type="ECO:0000313" key="1">
    <source>
        <dbReference type="EMBL" id="AUD00718.1"/>
    </source>
</evidence>
<dbReference type="OrthoDB" id="594666at2"/>
<protein>
    <recommendedName>
        <fullName evidence="3">Tetratricopeptide repeat protein</fullName>
    </recommendedName>
</protein>
<evidence type="ECO:0008006" key="3">
    <source>
        <dbReference type="Google" id="ProtNLM"/>
    </source>
</evidence>